<dbReference type="InterPro" id="IPR050699">
    <property type="entry name" value="RNA-DNA_Helicase"/>
</dbReference>
<dbReference type="EMBL" id="RFFN01000007">
    <property type="protein sequence ID" value="RMH95067.1"/>
    <property type="molecule type" value="Genomic_DNA"/>
</dbReference>
<evidence type="ECO:0000313" key="11">
    <source>
        <dbReference type="EMBL" id="RMH95067.1"/>
    </source>
</evidence>
<keyword evidence="3" id="KW-0378">Hydrolase</keyword>
<dbReference type="RefSeq" id="WP_122099730.1">
    <property type="nucleotide sequence ID" value="NZ_JAMOHS010000016.1"/>
</dbReference>
<dbReference type="CDD" id="cd17913">
    <property type="entry name" value="DEXQc_Suv3"/>
    <property type="match status" value="1"/>
</dbReference>
<name>A0ABX9UPS2_9PSED</name>
<dbReference type="EC" id="3.6.4.13" evidence="1"/>
<evidence type="ECO:0000256" key="1">
    <source>
        <dbReference type="ARBA" id="ARBA00012552"/>
    </source>
</evidence>
<dbReference type="InterPro" id="IPR027417">
    <property type="entry name" value="P-loop_NTPase"/>
</dbReference>
<dbReference type="CDD" id="cd18805">
    <property type="entry name" value="SF2_C_suv3"/>
    <property type="match status" value="1"/>
</dbReference>
<feature type="domain" description="Helicase ATP-binding" evidence="9">
    <location>
        <begin position="308"/>
        <end position="433"/>
    </location>
</feature>
<gene>
    <name evidence="11" type="ORF">EA798_17135</name>
</gene>
<organism evidence="11 12">
    <name type="scientific">Pseudomonas songnenensis</name>
    <dbReference type="NCBI Taxonomy" id="1176259"/>
    <lineage>
        <taxon>Bacteria</taxon>
        <taxon>Pseudomonadati</taxon>
        <taxon>Pseudomonadota</taxon>
        <taxon>Gammaproteobacteria</taxon>
        <taxon>Pseudomonadales</taxon>
        <taxon>Pseudomonadaceae</taxon>
        <taxon>Pseudomonas</taxon>
    </lineage>
</organism>
<keyword evidence="2" id="KW-0547">Nucleotide-binding</keyword>
<dbReference type="InterPro" id="IPR014001">
    <property type="entry name" value="Helicase_ATP-bd"/>
</dbReference>
<keyword evidence="5" id="KW-0067">ATP-binding</keyword>
<keyword evidence="4 11" id="KW-0347">Helicase</keyword>
<evidence type="ECO:0000256" key="6">
    <source>
        <dbReference type="ARBA" id="ARBA00022946"/>
    </source>
</evidence>
<evidence type="ECO:0000256" key="8">
    <source>
        <dbReference type="SAM" id="MobiDB-lite"/>
    </source>
</evidence>
<dbReference type="Gene3D" id="1.20.272.40">
    <property type="match status" value="1"/>
</dbReference>
<reference evidence="11 12" key="1">
    <citation type="submission" date="2018-10" db="EMBL/GenBank/DDBJ databases">
        <title>Pseudomonas songnenensis NEAU-ST5-5(T) genome.</title>
        <authorList>
            <person name="Pengp J."/>
            <person name="Liu Z.-P."/>
        </authorList>
    </citation>
    <scope>NUCLEOTIDE SEQUENCE [LARGE SCALE GENOMIC DNA]</scope>
    <source>
        <strain evidence="11 12">NEAU-ST5-5</strain>
    </source>
</reference>
<evidence type="ECO:0000256" key="5">
    <source>
        <dbReference type="ARBA" id="ARBA00022840"/>
    </source>
</evidence>
<evidence type="ECO:0000256" key="2">
    <source>
        <dbReference type="ARBA" id="ARBA00022741"/>
    </source>
</evidence>
<dbReference type="SMART" id="SM00490">
    <property type="entry name" value="HELICc"/>
    <property type="match status" value="1"/>
</dbReference>
<dbReference type="SMART" id="SM00487">
    <property type="entry name" value="DEXDc"/>
    <property type="match status" value="1"/>
</dbReference>
<sequence>MAKAGGKQFKSIRLERLARFLDWATARYPDFTAKKHHQEKWFTPYVGYPIAGLGRAAKAFWLGLHGPAVDDLLAEPVADQLLDRVVSRDLGEIACSIDLFGSEKTFSLGSPPHLLEPEWALRLDDSPQRGDFAGNLKQAVQRYVRNRLQVLERPFAEMDEDERQRCLARIRPELSRVDEFLPHAVATVNEIRHELRYLVTLRHGTLELELQRRIPADQDHLLSAAEVEAWKRQDREDLQATFDRMLELADGFDLQQLGHKRLTELIALEPGRMRKAIRAARREHEERMAFAVLLENNPRFVHYHKLYPARRLTRRWIALLGPTNSGKTHRSIEAMAAAERAIYLSPLRLMALENQERIESMGVPCSLVTGEEEIIREGATHFCCTVEEFARFRHEHWDVVVVDEVQMMADPQRGWAWVDALVSAHTPKLMMTGPALIEPSLRTLCELCEDQLQVQRTKRLSPVEVAKHAITLERLEPGSLLVAFSRKLVLELKGMLESAGKSVSVVYGALSPEVRREQARRFREGEADIMVATDAVGMGLNLPAHTLCFYTDEKFDGIQNRQLKVQEVKQIGGRAGRFGHHDSGEITALDPQTLKSIRRLFNSPDAPVDLSQFQVRPSIDHLSAISELMGEPSLLRAWLTFNRNINYGEAFISVLPDELAEWIELIDDPKIPLWLRWTFACTPIRGGFDSPASQHAQRWIKRVAEGHAIPMPKLLLGSDLASLESTLHVVETYLHLARSLPEHFPEHDDGEDARKLLNDAITRELSRQRKPRAVRRGGGRKAGRRR</sequence>
<dbReference type="InterPro" id="IPR022192">
    <property type="entry name" value="SUV3_C"/>
</dbReference>
<evidence type="ECO:0000256" key="4">
    <source>
        <dbReference type="ARBA" id="ARBA00022806"/>
    </source>
</evidence>
<feature type="domain" description="Helicase C-terminal" evidence="10">
    <location>
        <begin position="464"/>
        <end position="616"/>
    </location>
</feature>
<dbReference type="Pfam" id="PF00271">
    <property type="entry name" value="Helicase_C"/>
    <property type="match status" value="1"/>
</dbReference>
<dbReference type="GO" id="GO:0004386">
    <property type="term" value="F:helicase activity"/>
    <property type="evidence" value="ECO:0007669"/>
    <property type="project" value="UniProtKB-KW"/>
</dbReference>
<dbReference type="InterPro" id="IPR055206">
    <property type="entry name" value="DEXQc_SUV3"/>
</dbReference>
<keyword evidence="6" id="KW-0809">Transit peptide</keyword>
<accession>A0ABX9UPS2</accession>
<dbReference type="PANTHER" id="PTHR12131">
    <property type="entry name" value="ATP-DEPENDENT RNA AND DNA HELICASE"/>
    <property type="match status" value="1"/>
</dbReference>
<evidence type="ECO:0000313" key="12">
    <source>
        <dbReference type="Proteomes" id="UP000279228"/>
    </source>
</evidence>
<dbReference type="Pfam" id="PF22527">
    <property type="entry name" value="DEXQc_Suv3"/>
    <property type="match status" value="1"/>
</dbReference>
<dbReference type="PANTHER" id="PTHR12131:SF1">
    <property type="entry name" value="ATP-DEPENDENT RNA HELICASE SUPV3L1, MITOCHONDRIAL-RELATED"/>
    <property type="match status" value="1"/>
</dbReference>
<dbReference type="PROSITE" id="PS51194">
    <property type="entry name" value="HELICASE_CTER"/>
    <property type="match status" value="1"/>
</dbReference>
<dbReference type="Pfam" id="PF12513">
    <property type="entry name" value="SUV3_C"/>
    <property type="match status" value="1"/>
</dbReference>
<comment type="catalytic activity">
    <reaction evidence="7">
        <text>ATP + H2O = ADP + phosphate + H(+)</text>
        <dbReference type="Rhea" id="RHEA:13065"/>
        <dbReference type="ChEBI" id="CHEBI:15377"/>
        <dbReference type="ChEBI" id="CHEBI:15378"/>
        <dbReference type="ChEBI" id="CHEBI:30616"/>
        <dbReference type="ChEBI" id="CHEBI:43474"/>
        <dbReference type="ChEBI" id="CHEBI:456216"/>
        <dbReference type="EC" id="3.6.4.13"/>
    </reaction>
</comment>
<keyword evidence="12" id="KW-1185">Reference proteome</keyword>
<protein>
    <recommendedName>
        <fullName evidence="1">RNA helicase</fullName>
        <ecNumber evidence="1">3.6.4.13</ecNumber>
    </recommendedName>
</protein>
<dbReference type="Gene3D" id="1.20.58.1080">
    <property type="match status" value="1"/>
</dbReference>
<evidence type="ECO:0000259" key="10">
    <source>
        <dbReference type="PROSITE" id="PS51194"/>
    </source>
</evidence>
<evidence type="ECO:0000256" key="7">
    <source>
        <dbReference type="ARBA" id="ARBA00047984"/>
    </source>
</evidence>
<dbReference type="InterPro" id="IPR001650">
    <property type="entry name" value="Helicase_C-like"/>
</dbReference>
<dbReference type="InterPro" id="IPR044774">
    <property type="entry name" value="Suv3_DEXQc"/>
</dbReference>
<evidence type="ECO:0000259" key="9">
    <source>
        <dbReference type="PROSITE" id="PS51192"/>
    </source>
</evidence>
<proteinExistence type="predicted"/>
<dbReference type="Proteomes" id="UP000279228">
    <property type="component" value="Unassembled WGS sequence"/>
</dbReference>
<feature type="region of interest" description="Disordered" evidence="8">
    <location>
        <begin position="762"/>
        <end position="786"/>
    </location>
</feature>
<evidence type="ECO:0000256" key="3">
    <source>
        <dbReference type="ARBA" id="ARBA00022801"/>
    </source>
</evidence>
<feature type="compositionally biased region" description="Basic residues" evidence="8">
    <location>
        <begin position="768"/>
        <end position="786"/>
    </location>
</feature>
<dbReference type="PROSITE" id="PS51192">
    <property type="entry name" value="HELICASE_ATP_BIND_1"/>
    <property type="match status" value="1"/>
</dbReference>
<dbReference type="Gene3D" id="3.40.50.300">
    <property type="entry name" value="P-loop containing nucleotide triphosphate hydrolases"/>
    <property type="match status" value="2"/>
</dbReference>
<dbReference type="SUPFAM" id="SSF52540">
    <property type="entry name" value="P-loop containing nucleoside triphosphate hydrolases"/>
    <property type="match status" value="1"/>
</dbReference>
<comment type="caution">
    <text evidence="11">The sequence shown here is derived from an EMBL/GenBank/DDBJ whole genome shotgun (WGS) entry which is preliminary data.</text>
</comment>